<keyword evidence="2" id="KW-0732">Signal</keyword>
<dbReference type="PANTHER" id="PTHR42928">
    <property type="entry name" value="TRICARBOXYLATE-BINDING PROTEIN"/>
    <property type="match status" value="1"/>
</dbReference>
<dbReference type="EMBL" id="PDNU01000010">
    <property type="protein sequence ID" value="PHK95410.1"/>
    <property type="molecule type" value="Genomic_DNA"/>
</dbReference>
<dbReference type="CDD" id="cd07012">
    <property type="entry name" value="PBP2_Bug_TTT"/>
    <property type="match status" value="1"/>
</dbReference>
<reference evidence="3 4" key="1">
    <citation type="submission" date="2017-10" db="EMBL/GenBank/DDBJ databases">
        <authorList>
            <person name="Banno H."/>
            <person name="Chua N.-H."/>
        </authorList>
    </citation>
    <scope>NUCLEOTIDE SEQUENCE [LARGE SCALE GENOMIC DNA]</scope>
    <source>
        <strain evidence="3 4">YW11</strain>
    </source>
</reference>
<dbReference type="PIRSF" id="PIRSF017082">
    <property type="entry name" value="YflP"/>
    <property type="match status" value="1"/>
</dbReference>
<keyword evidence="4" id="KW-1185">Reference proteome</keyword>
<accession>A0A2C7AAI9</accession>
<gene>
    <name evidence="3" type="ORF">CR162_07925</name>
</gene>
<name>A0A2C7AAI9_9PROT</name>
<dbReference type="PROSITE" id="PS51257">
    <property type="entry name" value="PROKAR_LIPOPROTEIN"/>
    <property type="match status" value="1"/>
</dbReference>
<dbReference type="Gene3D" id="3.40.190.10">
    <property type="entry name" value="Periplasmic binding protein-like II"/>
    <property type="match status" value="1"/>
</dbReference>
<organism evidence="3 4">
    <name type="scientific">Teichococcus rhizosphaerae</name>
    <dbReference type="NCBI Taxonomy" id="1335062"/>
    <lineage>
        <taxon>Bacteria</taxon>
        <taxon>Pseudomonadati</taxon>
        <taxon>Pseudomonadota</taxon>
        <taxon>Alphaproteobacteria</taxon>
        <taxon>Acetobacterales</taxon>
        <taxon>Roseomonadaceae</taxon>
        <taxon>Roseomonas</taxon>
    </lineage>
</organism>
<sequence length="327" mass="34726">MQRRTLLGAAAGTACALPRIAAGAAGAPRAAYPEKPIRIVVPFPPGGATDAWCRLVTGPMAEMLGQPFVVESRSGAASMIGTEAVARAAPDGYTLLFTISSLVQSPVVFRRAPYDAERDFAPIGQLGTTSLVLACNRDVPGRDLAGFVAAAKGRNYSFGSYSPASTSHVFGQVFSDVAGLGMTHVGYRGEAPELLDLIGGRLHCALVSMTSAKAYLLDGTLRPLACLGRQRLPSLPDVPTFIELGYPQDFAWSGFVGMLAPAGTPPPIVARLAEAFRATTERAEVRRALAEQDFIAQWLPPEKMAAEIRRARQSWAELVERTGIKAE</sequence>
<dbReference type="OrthoDB" id="7243264at2"/>
<dbReference type="InterPro" id="IPR042100">
    <property type="entry name" value="Bug_dom1"/>
</dbReference>
<dbReference type="PANTHER" id="PTHR42928:SF5">
    <property type="entry name" value="BLR1237 PROTEIN"/>
    <property type="match status" value="1"/>
</dbReference>
<dbReference type="Gene3D" id="3.40.190.150">
    <property type="entry name" value="Bordetella uptake gene, domain 1"/>
    <property type="match status" value="1"/>
</dbReference>
<dbReference type="Proteomes" id="UP000223527">
    <property type="component" value="Unassembled WGS sequence"/>
</dbReference>
<proteinExistence type="inferred from homology"/>
<comment type="caution">
    <text evidence="3">The sequence shown here is derived from an EMBL/GenBank/DDBJ whole genome shotgun (WGS) entry which is preliminary data.</text>
</comment>
<dbReference type="RefSeq" id="WP_099095006.1">
    <property type="nucleotide sequence ID" value="NZ_PDNU01000010.1"/>
</dbReference>
<dbReference type="AlphaFoldDB" id="A0A2C7AAI9"/>
<dbReference type="SUPFAM" id="SSF53850">
    <property type="entry name" value="Periplasmic binding protein-like II"/>
    <property type="match status" value="1"/>
</dbReference>
<comment type="similarity">
    <text evidence="1">Belongs to the UPF0065 (bug) family.</text>
</comment>
<evidence type="ECO:0000256" key="1">
    <source>
        <dbReference type="ARBA" id="ARBA00006987"/>
    </source>
</evidence>
<evidence type="ECO:0000313" key="4">
    <source>
        <dbReference type="Proteomes" id="UP000223527"/>
    </source>
</evidence>
<feature type="signal peptide" evidence="2">
    <location>
        <begin position="1"/>
        <end position="21"/>
    </location>
</feature>
<feature type="chain" id="PRO_5012225947" evidence="2">
    <location>
        <begin position="22"/>
        <end position="327"/>
    </location>
</feature>
<evidence type="ECO:0000256" key="2">
    <source>
        <dbReference type="SAM" id="SignalP"/>
    </source>
</evidence>
<protein>
    <submittedName>
        <fullName evidence="3">ABC transporter substrate-binding protein</fullName>
    </submittedName>
</protein>
<dbReference type="Pfam" id="PF03401">
    <property type="entry name" value="TctC"/>
    <property type="match status" value="1"/>
</dbReference>
<dbReference type="InterPro" id="IPR005064">
    <property type="entry name" value="BUG"/>
</dbReference>
<evidence type="ECO:0000313" key="3">
    <source>
        <dbReference type="EMBL" id="PHK95410.1"/>
    </source>
</evidence>